<feature type="chain" id="PRO_5046925111" evidence="1">
    <location>
        <begin position="28"/>
        <end position="314"/>
    </location>
</feature>
<evidence type="ECO:0000256" key="1">
    <source>
        <dbReference type="SAM" id="SignalP"/>
    </source>
</evidence>
<proteinExistence type="predicted"/>
<sequence length="314" mass="35975">MNIKRKRSLLVCFGVVFLLITGCCPFADKNPSCGSPKKYLPIVSHLLEQCDLPEVETPEELVEETKHLFLTREQRMAADFDPLPIKDDHAFYNDLSLLRMTQVVPAYAATYGSAVVFGGTLATIRQRLDFLVREWHRGVRFKKIIFLSGRRERYAKVEDSDQFYDNRHNPFPVEENWNPAEHKLPSSEDEIARFVWTQMVVPSSWRDLSGGMEVEFLVAEPAEGQKYGTRHDTLKVLRAYHGDGSERILFVSSQPFIHLDRSRVAKHFEKEKYDVAGPGFSQAILKHDWAPRVCLHSLAAWASETDGHLVISQE</sequence>
<keyword evidence="1" id="KW-0732">Signal</keyword>
<protein>
    <submittedName>
        <fullName evidence="2">Lipoprotein</fullName>
    </submittedName>
</protein>
<evidence type="ECO:0000313" key="3">
    <source>
        <dbReference type="Proteomes" id="UP000014627"/>
    </source>
</evidence>
<accession>A0ABP2X3U6</accession>
<gene>
    <name evidence="2" type="ORF">CP99DC5_0687</name>
</gene>
<dbReference type="EMBL" id="ATLC01000045">
    <property type="protein sequence ID" value="EPJ28255.1"/>
    <property type="molecule type" value="Genomic_DNA"/>
</dbReference>
<keyword evidence="2" id="KW-0449">Lipoprotein</keyword>
<name>A0ABP2X3U6_CHLPS</name>
<dbReference type="PROSITE" id="PS51257">
    <property type="entry name" value="PROKAR_LIPOPROTEIN"/>
    <property type="match status" value="1"/>
</dbReference>
<dbReference type="Proteomes" id="UP000014627">
    <property type="component" value="Unassembled WGS sequence"/>
</dbReference>
<feature type="signal peptide" evidence="1">
    <location>
        <begin position="1"/>
        <end position="27"/>
    </location>
</feature>
<dbReference type="RefSeq" id="WP_006342924.1">
    <property type="nucleotide sequence ID" value="NZ_KE356190.1"/>
</dbReference>
<evidence type="ECO:0000313" key="2">
    <source>
        <dbReference type="EMBL" id="EPJ28255.1"/>
    </source>
</evidence>
<reference evidence="2 3" key="1">
    <citation type="submission" date="2013-04" db="EMBL/GenBank/DDBJ databases">
        <title>Genome sequence of Chlamydia psittaci 99DC5.</title>
        <authorList>
            <person name="Huot-Creasy H."/>
            <person name="McCracken C.L."/>
            <person name="Humphries M."/>
            <person name="Sachse K."/>
            <person name="Laroucau K."/>
            <person name="Bavoil P."/>
            <person name="Myers G.S."/>
        </authorList>
    </citation>
    <scope>NUCLEOTIDE SEQUENCE [LARGE SCALE GENOMIC DNA]</scope>
    <source>
        <strain evidence="2 3">99DC5</strain>
    </source>
</reference>
<comment type="caution">
    <text evidence="2">The sequence shown here is derived from an EMBL/GenBank/DDBJ whole genome shotgun (WGS) entry which is preliminary data.</text>
</comment>
<dbReference type="GeneID" id="12242705"/>
<keyword evidence="3" id="KW-1185">Reference proteome</keyword>
<organism evidence="2 3">
    <name type="scientific">Chlamydia psittaci 99DC5</name>
    <dbReference type="NCBI Taxonomy" id="1112251"/>
    <lineage>
        <taxon>Bacteria</taxon>
        <taxon>Pseudomonadati</taxon>
        <taxon>Chlamydiota</taxon>
        <taxon>Chlamydiia</taxon>
        <taxon>Chlamydiales</taxon>
        <taxon>Chlamydiaceae</taxon>
        <taxon>Chlamydia/Chlamydophila group</taxon>
        <taxon>Chlamydia</taxon>
    </lineage>
</organism>